<sequence length="308" mass="33878">MNPCVVLLFAVSLQPLCKTQGIIVTPVFVLKGRDLLLKFDADLPDGVSFVDWKINKTVTLVRFEPSGNPNVLHNSTGGFDFPEKNFSVTLKNLQEADSGVYAAVAATFTGDKLVAEYKVTVQGPVTPVELIVDRVDSNSSESCDLHVTCRTHNSHINSTFRCVDRVCSQEGGEPSEVTTSGASLQVYLLNSTIICNHSNQVHWTQDFNTTEHLCSSNDPLLHSGWIIGITLIVVAIVVLFVLLCYLQRRRISDSRQIVKNTVQTVQVPQEVTSASPQNENSIYDKVDYPDGPEGHYDTVENLHGSSND</sequence>
<evidence type="ECO:0000256" key="5">
    <source>
        <dbReference type="SAM" id="MobiDB-lite"/>
    </source>
</evidence>
<accession>A0AAQ4PFY7</accession>
<keyword evidence="6" id="KW-1133">Transmembrane helix</keyword>
<dbReference type="Proteomes" id="UP000007635">
    <property type="component" value="Chromosome III"/>
</dbReference>
<dbReference type="GeneTree" id="ENSGT01020000230849"/>
<organism evidence="8 9">
    <name type="scientific">Gasterosteus aculeatus aculeatus</name>
    <name type="common">three-spined stickleback</name>
    <dbReference type="NCBI Taxonomy" id="481459"/>
    <lineage>
        <taxon>Eukaryota</taxon>
        <taxon>Metazoa</taxon>
        <taxon>Chordata</taxon>
        <taxon>Craniata</taxon>
        <taxon>Vertebrata</taxon>
        <taxon>Euteleostomi</taxon>
        <taxon>Actinopterygii</taxon>
        <taxon>Neopterygii</taxon>
        <taxon>Teleostei</taxon>
        <taxon>Neoteleostei</taxon>
        <taxon>Acanthomorphata</taxon>
        <taxon>Eupercaria</taxon>
        <taxon>Perciformes</taxon>
        <taxon>Cottioidei</taxon>
        <taxon>Gasterosteales</taxon>
        <taxon>Gasterosteidae</taxon>
        <taxon>Gasterosteus</taxon>
    </lineage>
</organism>
<protein>
    <recommendedName>
        <fullName evidence="10">Immunoglobulin subtype domain-containing protein</fullName>
    </recommendedName>
</protein>
<feature type="compositionally biased region" description="Basic and acidic residues" evidence="5">
    <location>
        <begin position="282"/>
        <end position="300"/>
    </location>
</feature>
<evidence type="ECO:0000313" key="8">
    <source>
        <dbReference type="Ensembl" id="ENSGACP00000036631.1"/>
    </source>
</evidence>
<feature type="signal peptide" evidence="7">
    <location>
        <begin position="1"/>
        <end position="19"/>
    </location>
</feature>
<dbReference type="GO" id="GO:0016020">
    <property type="term" value="C:membrane"/>
    <property type="evidence" value="ECO:0007669"/>
    <property type="project" value="UniProtKB-SubCell"/>
</dbReference>
<comment type="subcellular location">
    <subcellularLocation>
        <location evidence="1">Membrane</location>
    </subcellularLocation>
</comment>
<feature type="transmembrane region" description="Helical" evidence="6">
    <location>
        <begin position="224"/>
        <end position="246"/>
    </location>
</feature>
<dbReference type="AlphaFoldDB" id="A0AAQ4PFY7"/>
<feature type="region of interest" description="Disordered" evidence="5">
    <location>
        <begin position="269"/>
        <end position="308"/>
    </location>
</feature>
<dbReference type="InterPro" id="IPR036179">
    <property type="entry name" value="Ig-like_dom_sf"/>
</dbReference>
<reference evidence="8" key="2">
    <citation type="submission" date="2025-08" db="UniProtKB">
        <authorList>
            <consortium name="Ensembl"/>
        </authorList>
    </citation>
    <scope>IDENTIFICATION</scope>
</reference>
<evidence type="ECO:0000256" key="6">
    <source>
        <dbReference type="SAM" id="Phobius"/>
    </source>
</evidence>
<dbReference type="InterPro" id="IPR015631">
    <property type="entry name" value="CD2/SLAM_rcpt"/>
</dbReference>
<keyword evidence="6" id="KW-0812">Transmembrane</keyword>
<reference evidence="8" key="3">
    <citation type="submission" date="2025-09" db="UniProtKB">
        <authorList>
            <consortium name="Ensembl"/>
        </authorList>
    </citation>
    <scope>IDENTIFICATION</scope>
</reference>
<dbReference type="PANTHER" id="PTHR12080">
    <property type="entry name" value="SIGNALING LYMPHOCYTIC ACTIVATION MOLECULE"/>
    <property type="match status" value="1"/>
</dbReference>
<keyword evidence="2 7" id="KW-0732">Signal</keyword>
<evidence type="ECO:0000256" key="3">
    <source>
        <dbReference type="ARBA" id="ARBA00023136"/>
    </source>
</evidence>
<proteinExistence type="predicted"/>
<keyword evidence="3 6" id="KW-0472">Membrane</keyword>
<evidence type="ECO:0000256" key="7">
    <source>
        <dbReference type="SAM" id="SignalP"/>
    </source>
</evidence>
<evidence type="ECO:0000313" key="9">
    <source>
        <dbReference type="Proteomes" id="UP000007635"/>
    </source>
</evidence>
<evidence type="ECO:0000256" key="1">
    <source>
        <dbReference type="ARBA" id="ARBA00004370"/>
    </source>
</evidence>
<feature type="chain" id="PRO_5042854552" description="Immunoglobulin subtype domain-containing protein" evidence="7">
    <location>
        <begin position="20"/>
        <end position="308"/>
    </location>
</feature>
<evidence type="ECO:0008006" key="10">
    <source>
        <dbReference type="Google" id="ProtNLM"/>
    </source>
</evidence>
<keyword evidence="9" id="KW-1185">Reference proteome</keyword>
<name>A0AAQ4PFY7_GASAC</name>
<dbReference type="Gene3D" id="2.60.40.10">
    <property type="entry name" value="Immunoglobulins"/>
    <property type="match status" value="1"/>
</dbReference>
<dbReference type="InterPro" id="IPR013783">
    <property type="entry name" value="Ig-like_fold"/>
</dbReference>
<evidence type="ECO:0000256" key="4">
    <source>
        <dbReference type="ARBA" id="ARBA00023180"/>
    </source>
</evidence>
<evidence type="ECO:0000256" key="2">
    <source>
        <dbReference type="ARBA" id="ARBA00022729"/>
    </source>
</evidence>
<keyword evidence="4" id="KW-0325">Glycoprotein</keyword>
<dbReference type="SUPFAM" id="SSF48726">
    <property type="entry name" value="Immunoglobulin"/>
    <property type="match status" value="1"/>
</dbReference>
<dbReference type="Ensembl" id="ENSGACT00000056249.1">
    <property type="protein sequence ID" value="ENSGACP00000036631.1"/>
    <property type="gene ID" value="ENSGACG00000025171.1"/>
</dbReference>
<reference evidence="8 9" key="1">
    <citation type="journal article" date="2021" name="G3 (Bethesda)">
        <title>Improved contiguity of the threespine stickleback genome using long-read sequencing.</title>
        <authorList>
            <person name="Nath S."/>
            <person name="Shaw D.E."/>
            <person name="White M.A."/>
        </authorList>
    </citation>
    <scope>NUCLEOTIDE SEQUENCE [LARGE SCALE GENOMIC DNA]</scope>
    <source>
        <strain evidence="8 9">Lake Benthic</strain>
    </source>
</reference>
<dbReference type="PANTHER" id="PTHR12080:SF80">
    <property type="entry name" value="IMMUNOGLOBULIN V-SET DOMAIN-CONTAINING PROTEIN"/>
    <property type="match status" value="1"/>
</dbReference>